<dbReference type="PANTHER" id="PTHR45663">
    <property type="entry name" value="GEO12009P1"/>
    <property type="match status" value="1"/>
</dbReference>
<dbReference type="Gene3D" id="3.40.30.10">
    <property type="entry name" value="Glutaredoxin"/>
    <property type="match status" value="1"/>
</dbReference>
<dbReference type="SUPFAM" id="SSF52833">
    <property type="entry name" value="Thioredoxin-like"/>
    <property type="match status" value="1"/>
</dbReference>
<dbReference type="InterPro" id="IPR036249">
    <property type="entry name" value="Thioredoxin-like_sf"/>
</dbReference>
<dbReference type="GO" id="GO:0015035">
    <property type="term" value="F:protein-disulfide reductase activity"/>
    <property type="evidence" value="ECO:0007669"/>
    <property type="project" value="UniProtKB-UniRule"/>
</dbReference>
<name>A0A150QDT0_SORCE</name>
<dbReference type="FunFam" id="3.40.30.10:FF:000001">
    <property type="entry name" value="Thioredoxin"/>
    <property type="match status" value="1"/>
</dbReference>
<evidence type="ECO:0000256" key="2">
    <source>
        <dbReference type="ARBA" id="ARBA00022448"/>
    </source>
</evidence>
<feature type="site" description="Contributes to redox potential value" evidence="8">
    <location>
        <position position="35"/>
    </location>
</feature>
<dbReference type="AlphaFoldDB" id="A0A150QDT0"/>
<dbReference type="PROSITE" id="PS51352">
    <property type="entry name" value="THIOREDOXIN_2"/>
    <property type="match status" value="1"/>
</dbReference>
<protein>
    <recommendedName>
        <fullName evidence="6 7">Thioredoxin</fullName>
    </recommendedName>
</protein>
<evidence type="ECO:0000256" key="6">
    <source>
        <dbReference type="NCBIfam" id="TIGR01068"/>
    </source>
</evidence>
<evidence type="ECO:0000256" key="9">
    <source>
        <dbReference type="PIRSR" id="PIRSR000077-4"/>
    </source>
</evidence>
<feature type="active site" description="Nucleophile" evidence="8">
    <location>
        <position position="34"/>
    </location>
</feature>
<organism evidence="11 12">
    <name type="scientific">Sorangium cellulosum</name>
    <name type="common">Polyangium cellulosum</name>
    <dbReference type="NCBI Taxonomy" id="56"/>
    <lineage>
        <taxon>Bacteria</taxon>
        <taxon>Pseudomonadati</taxon>
        <taxon>Myxococcota</taxon>
        <taxon>Polyangia</taxon>
        <taxon>Polyangiales</taxon>
        <taxon>Polyangiaceae</taxon>
        <taxon>Sorangium</taxon>
    </lineage>
</organism>
<evidence type="ECO:0000256" key="1">
    <source>
        <dbReference type="ARBA" id="ARBA00008987"/>
    </source>
</evidence>
<evidence type="ECO:0000256" key="8">
    <source>
        <dbReference type="PIRSR" id="PIRSR000077-1"/>
    </source>
</evidence>
<dbReference type="PIRSF" id="PIRSF000077">
    <property type="entry name" value="Thioredoxin"/>
    <property type="match status" value="1"/>
</dbReference>
<dbReference type="PROSITE" id="PS00194">
    <property type="entry name" value="THIOREDOXIN_1"/>
    <property type="match status" value="1"/>
</dbReference>
<keyword evidence="11" id="KW-0413">Isomerase</keyword>
<keyword evidence="2" id="KW-0813">Transport</keyword>
<evidence type="ECO:0000313" key="12">
    <source>
        <dbReference type="Proteomes" id="UP000075260"/>
    </source>
</evidence>
<dbReference type="InterPro" id="IPR017937">
    <property type="entry name" value="Thioredoxin_CS"/>
</dbReference>
<dbReference type="OrthoDB" id="9790390at2"/>
<dbReference type="InterPro" id="IPR005746">
    <property type="entry name" value="Thioredoxin"/>
</dbReference>
<dbReference type="PRINTS" id="PR00421">
    <property type="entry name" value="THIOREDOXIN"/>
</dbReference>
<proteinExistence type="inferred from homology"/>
<dbReference type="GO" id="GO:0016853">
    <property type="term" value="F:isomerase activity"/>
    <property type="evidence" value="ECO:0007669"/>
    <property type="project" value="UniProtKB-KW"/>
</dbReference>
<evidence type="ECO:0000256" key="7">
    <source>
        <dbReference type="PIRNR" id="PIRNR000077"/>
    </source>
</evidence>
<dbReference type="InterPro" id="IPR013766">
    <property type="entry name" value="Thioredoxin_domain"/>
</dbReference>
<comment type="caution">
    <text evidence="11">The sequence shown here is derived from an EMBL/GenBank/DDBJ whole genome shotgun (WGS) entry which is preliminary data.</text>
</comment>
<reference evidence="11 12" key="1">
    <citation type="submission" date="2014-02" db="EMBL/GenBank/DDBJ databases">
        <title>The small core and large imbalanced accessory genome model reveals a collaborative survival strategy of Sorangium cellulosum strains in nature.</title>
        <authorList>
            <person name="Han K."/>
            <person name="Peng R."/>
            <person name="Blom J."/>
            <person name="Li Y.-Z."/>
        </authorList>
    </citation>
    <scope>NUCLEOTIDE SEQUENCE [LARGE SCALE GENOMIC DNA]</scope>
    <source>
        <strain evidence="11 12">So0008-312</strain>
    </source>
</reference>
<feature type="disulfide bond" description="Redox-active" evidence="9">
    <location>
        <begin position="34"/>
        <end position="37"/>
    </location>
</feature>
<sequence length="108" mass="11625">MASQNVHTFTAENFESEVLQSPIPVLVDFTATWCGPCKALAPFVEKLANEFQGKVKVGKLDIDAAPKLAQGYGVRSVPTCILFEGGNKVKQQVGLTTYEKLAQLVSAP</sequence>
<keyword evidence="3" id="KW-0249">Electron transport</keyword>
<dbReference type="Pfam" id="PF00085">
    <property type="entry name" value="Thioredoxin"/>
    <property type="match status" value="1"/>
</dbReference>
<evidence type="ECO:0000256" key="4">
    <source>
        <dbReference type="ARBA" id="ARBA00023157"/>
    </source>
</evidence>
<dbReference type="CDD" id="cd02947">
    <property type="entry name" value="TRX_family"/>
    <property type="match status" value="1"/>
</dbReference>
<feature type="site" description="Contributes to redox potential value" evidence="8">
    <location>
        <position position="36"/>
    </location>
</feature>
<evidence type="ECO:0000256" key="5">
    <source>
        <dbReference type="ARBA" id="ARBA00023284"/>
    </source>
</evidence>
<dbReference type="PANTHER" id="PTHR45663:SF11">
    <property type="entry name" value="GEO12009P1"/>
    <property type="match status" value="1"/>
</dbReference>
<evidence type="ECO:0000313" key="11">
    <source>
        <dbReference type="EMBL" id="KYF66135.1"/>
    </source>
</evidence>
<feature type="site" description="Deprotonates C-terminal active site Cys" evidence="8">
    <location>
        <position position="28"/>
    </location>
</feature>
<dbReference type="NCBIfam" id="TIGR01068">
    <property type="entry name" value="thioredoxin"/>
    <property type="match status" value="1"/>
</dbReference>
<keyword evidence="4 9" id="KW-1015">Disulfide bond</keyword>
<accession>A0A150QDT0</accession>
<gene>
    <name evidence="11" type="ORF">BE15_16955</name>
</gene>
<dbReference type="EMBL" id="JEMA01000771">
    <property type="protein sequence ID" value="KYF66135.1"/>
    <property type="molecule type" value="Genomic_DNA"/>
</dbReference>
<evidence type="ECO:0000259" key="10">
    <source>
        <dbReference type="PROSITE" id="PS51352"/>
    </source>
</evidence>
<dbReference type="GO" id="GO:0045454">
    <property type="term" value="P:cell redox homeostasis"/>
    <property type="evidence" value="ECO:0007669"/>
    <property type="project" value="TreeGrafter"/>
</dbReference>
<evidence type="ECO:0000256" key="3">
    <source>
        <dbReference type="ARBA" id="ARBA00022982"/>
    </source>
</evidence>
<feature type="active site" description="Nucleophile" evidence="8">
    <location>
        <position position="37"/>
    </location>
</feature>
<keyword evidence="5 9" id="KW-0676">Redox-active center</keyword>
<comment type="similarity">
    <text evidence="1 7">Belongs to the thioredoxin family.</text>
</comment>
<dbReference type="Proteomes" id="UP000075260">
    <property type="component" value="Unassembled WGS sequence"/>
</dbReference>
<dbReference type="RefSeq" id="WP_061610721.1">
    <property type="nucleotide sequence ID" value="NZ_CP162579.1"/>
</dbReference>
<dbReference type="GO" id="GO:0005829">
    <property type="term" value="C:cytosol"/>
    <property type="evidence" value="ECO:0007669"/>
    <property type="project" value="TreeGrafter"/>
</dbReference>
<feature type="domain" description="Thioredoxin" evidence="10">
    <location>
        <begin position="1"/>
        <end position="108"/>
    </location>
</feature>